<comment type="caution">
    <text evidence="7">The sequence shown here is derived from an EMBL/GenBank/DDBJ whole genome shotgun (WGS) entry which is preliminary data.</text>
</comment>
<dbReference type="InterPro" id="IPR000172">
    <property type="entry name" value="GMC_OxRdtase_N"/>
</dbReference>
<evidence type="ECO:0000259" key="6">
    <source>
        <dbReference type="Pfam" id="PF05199"/>
    </source>
</evidence>
<dbReference type="AlphaFoldDB" id="A0A2N5GQP9"/>
<proteinExistence type="inferred from homology"/>
<feature type="domain" description="Glucose-methanol-choline oxidoreductase N-terminal" evidence="5">
    <location>
        <begin position="143"/>
        <end position="330"/>
    </location>
</feature>
<evidence type="ECO:0000256" key="2">
    <source>
        <dbReference type="ARBA" id="ARBA00022630"/>
    </source>
</evidence>
<dbReference type="Gene3D" id="3.50.50.60">
    <property type="entry name" value="FAD/NAD(P)-binding domain"/>
    <property type="match status" value="2"/>
</dbReference>
<dbReference type="InterPro" id="IPR036188">
    <property type="entry name" value="FAD/NAD-bd_sf"/>
</dbReference>
<dbReference type="PANTHER" id="PTHR46056">
    <property type="entry name" value="LONG-CHAIN-ALCOHOL OXIDASE"/>
    <property type="match status" value="1"/>
</dbReference>
<dbReference type="InterPro" id="IPR007867">
    <property type="entry name" value="GMC_OxRtase_C"/>
</dbReference>
<dbReference type="RefSeq" id="WP_101575926.1">
    <property type="nucleotide sequence ID" value="NZ_PGVA01000006.1"/>
</dbReference>
<evidence type="ECO:0000313" key="7">
    <source>
        <dbReference type="EMBL" id="PLR85401.1"/>
    </source>
</evidence>
<name>A0A2N5GQP9_9BACI</name>
<evidence type="ECO:0000313" key="9">
    <source>
        <dbReference type="Proteomes" id="UP000234951"/>
    </source>
</evidence>
<dbReference type="GO" id="GO:0050660">
    <property type="term" value="F:flavin adenine dinucleotide binding"/>
    <property type="evidence" value="ECO:0007669"/>
    <property type="project" value="InterPro"/>
</dbReference>
<evidence type="ECO:0000256" key="4">
    <source>
        <dbReference type="ARBA" id="ARBA00023002"/>
    </source>
</evidence>
<dbReference type="SUPFAM" id="SSF54373">
    <property type="entry name" value="FAD-linked reductases, C-terminal domain"/>
    <property type="match status" value="1"/>
</dbReference>
<sequence>MATELPKTDIVLVGVGWVGGIIAAELTRKGYKVVGIERGKERSTEDYFMAHDEVRYAERKEMMQDMSKETVTFRHNMNQKALPYREWGSFLIGDGVGGSGMHWNGQTFRFLPYDFEIYSKTVERYGKDKIPQGMQLQDWGITYDELKPYFDKFDLMTGISGEPNPLPGSPQIEYPNPPMIETPVTKLFKEASKKLGYHPYHMPSNNLSQNYTNPDGVSRSACQYCGFCERFGCEYGAKASPVVTVLPVAKETGNFEVRTHSVVRKVIHTNGRATGVLYVDTRTGEEFIQPAEVVVVSAYQMNNIKILLNSQLGTPYDAKTGTGVVGKNYAYQTYLGRARGFFDDKEFNLYGGAGALGAQIDDFNGDFFDHSNLGFIHGATMHITHLGDRPIANNWVPPGTPTWGKEFKEKSTFYANRNLILAAQGASMPFQDNYIDLDPTYKDAFGDPLLRMTFNWKDQDRNLMKFMGDKSEEIMKEMGATHVLKGGDDIKDYDIRNYQSTHNTGGVIMGDNPSTSVLNSYLQMWDCENVFVPGASAFPHNSGYNPTNTVGALAYRAAEGIEKYLANGGSLV</sequence>
<keyword evidence="2" id="KW-0285">Flavoprotein</keyword>
<feature type="domain" description="Glucose-methanol-choline oxidoreductase C-terminal" evidence="6">
    <location>
        <begin position="429"/>
        <end position="554"/>
    </location>
</feature>
<dbReference type="Proteomes" id="UP000234951">
    <property type="component" value="Unassembled WGS sequence"/>
</dbReference>
<evidence type="ECO:0000256" key="1">
    <source>
        <dbReference type="ARBA" id="ARBA00010790"/>
    </source>
</evidence>
<reference evidence="8 10" key="2">
    <citation type="submission" date="2017-12" db="EMBL/GenBank/DDBJ databases">
        <title>Comparative Functional Genomics of Dry Heat Resistant strains isolated from the Viking Spacecraft.</title>
        <authorList>
            <person name="Seuylemezian A."/>
            <person name="Cooper K."/>
            <person name="Vaishampayan P."/>
        </authorList>
    </citation>
    <scope>NUCLEOTIDE SEQUENCE [LARGE SCALE GENOMIC DNA]</scope>
    <source>
        <strain evidence="8 10">ATCC 29669</strain>
    </source>
</reference>
<dbReference type="OrthoDB" id="9787779at2"/>
<organism evidence="7 9">
    <name type="scientific">Bacillus canaveralius</name>
    <dbReference type="NCBI Taxonomy" id="1403243"/>
    <lineage>
        <taxon>Bacteria</taxon>
        <taxon>Bacillati</taxon>
        <taxon>Bacillota</taxon>
        <taxon>Bacilli</taxon>
        <taxon>Bacillales</taxon>
        <taxon>Bacillaceae</taxon>
        <taxon>Bacillus</taxon>
    </lineage>
</organism>
<evidence type="ECO:0000256" key="3">
    <source>
        <dbReference type="ARBA" id="ARBA00022827"/>
    </source>
</evidence>
<keyword evidence="3" id="KW-0274">FAD</keyword>
<dbReference type="Pfam" id="PF00732">
    <property type="entry name" value="GMC_oxred_N"/>
    <property type="match status" value="1"/>
</dbReference>
<dbReference type="SUPFAM" id="SSF51905">
    <property type="entry name" value="FAD/NAD(P)-binding domain"/>
    <property type="match status" value="1"/>
</dbReference>
<evidence type="ECO:0000313" key="8">
    <source>
        <dbReference type="EMBL" id="PLR94964.1"/>
    </source>
</evidence>
<dbReference type="EMBL" id="PGVD01000044">
    <property type="protein sequence ID" value="PLR94964.1"/>
    <property type="molecule type" value="Genomic_DNA"/>
</dbReference>
<dbReference type="Pfam" id="PF05199">
    <property type="entry name" value="GMC_oxred_C"/>
    <property type="match status" value="1"/>
</dbReference>
<reference evidence="7 9" key="1">
    <citation type="submission" date="2017-11" db="EMBL/GenBank/DDBJ databases">
        <title>Comparitive Functional Genomics of Dry Heat Resistant strains isolated from the Viking Spacecraft.</title>
        <authorList>
            <person name="Seuylemezian A."/>
            <person name="Cooper K."/>
            <person name="Vaishampayan P."/>
        </authorList>
    </citation>
    <scope>NUCLEOTIDE SEQUENCE [LARGE SCALE GENOMIC DNA]</scope>
    <source>
        <strain evidence="7 9">M4.6</strain>
    </source>
</reference>
<dbReference type="GO" id="GO:0016614">
    <property type="term" value="F:oxidoreductase activity, acting on CH-OH group of donors"/>
    <property type="evidence" value="ECO:0007669"/>
    <property type="project" value="InterPro"/>
</dbReference>
<evidence type="ECO:0000259" key="5">
    <source>
        <dbReference type="Pfam" id="PF00732"/>
    </source>
</evidence>
<gene>
    <name evidence="7" type="ORF">CU635_04175</name>
    <name evidence="8" type="ORF">CVD25_15525</name>
</gene>
<dbReference type="Proteomes" id="UP000235114">
    <property type="component" value="Unassembled WGS sequence"/>
</dbReference>
<dbReference type="EMBL" id="PGVA01000006">
    <property type="protein sequence ID" value="PLR85401.1"/>
    <property type="molecule type" value="Genomic_DNA"/>
</dbReference>
<protein>
    <submittedName>
        <fullName evidence="7">GMC family oxidoreductase</fullName>
    </submittedName>
</protein>
<dbReference type="PANTHER" id="PTHR46056:SF12">
    <property type="entry name" value="LONG-CHAIN-ALCOHOL OXIDASE"/>
    <property type="match status" value="1"/>
</dbReference>
<evidence type="ECO:0000313" key="10">
    <source>
        <dbReference type="Proteomes" id="UP000235114"/>
    </source>
</evidence>
<keyword evidence="10" id="KW-1185">Reference proteome</keyword>
<comment type="similarity">
    <text evidence="1">Belongs to the GMC oxidoreductase family.</text>
</comment>
<accession>A0A2N5GQP9</accession>
<keyword evidence="4" id="KW-0560">Oxidoreductase</keyword>